<name>A0A7W7Y1D7_9GAMM</name>
<evidence type="ECO:0000256" key="7">
    <source>
        <dbReference type="ARBA" id="ARBA00038151"/>
    </source>
</evidence>
<dbReference type="Proteomes" id="UP000519004">
    <property type="component" value="Unassembled WGS sequence"/>
</dbReference>
<evidence type="ECO:0000256" key="4">
    <source>
        <dbReference type="ARBA" id="ARBA00022692"/>
    </source>
</evidence>
<reference evidence="11 12" key="1">
    <citation type="submission" date="2020-08" db="EMBL/GenBank/DDBJ databases">
        <title>Genomic Encyclopedia of Type Strains, Phase IV (KMG-IV): sequencing the most valuable type-strain genomes for metagenomic binning, comparative biology and taxonomic classification.</title>
        <authorList>
            <person name="Goeker M."/>
        </authorList>
    </citation>
    <scope>NUCLEOTIDE SEQUENCE [LARGE SCALE GENOMIC DNA]</scope>
    <source>
        <strain evidence="11 12">DSM 25897</strain>
    </source>
</reference>
<feature type="transmembrane region" description="Helical" evidence="10">
    <location>
        <begin position="85"/>
        <end position="103"/>
    </location>
</feature>
<comment type="similarity">
    <text evidence="7">Belongs to the drug/metabolite transporter (DMT) superfamily. Small multidrug resistance (SMR) (TC 2.A.7.1) family. Gdx/SugE subfamily.</text>
</comment>
<dbReference type="GO" id="GO:0005886">
    <property type="term" value="C:plasma membrane"/>
    <property type="evidence" value="ECO:0007669"/>
    <property type="project" value="UniProtKB-SubCell"/>
</dbReference>
<evidence type="ECO:0000256" key="1">
    <source>
        <dbReference type="ARBA" id="ARBA00004651"/>
    </source>
</evidence>
<keyword evidence="5 10" id="KW-1133">Transmembrane helix</keyword>
<keyword evidence="6 10" id="KW-0472">Membrane</keyword>
<keyword evidence="3" id="KW-1003">Cell membrane</keyword>
<evidence type="ECO:0000256" key="8">
    <source>
        <dbReference type="ARBA" id="ARBA00039168"/>
    </source>
</evidence>
<dbReference type="InterPro" id="IPR037185">
    <property type="entry name" value="EmrE-like"/>
</dbReference>
<evidence type="ECO:0000256" key="6">
    <source>
        <dbReference type="ARBA" id="ARBA00023136"/>
    </source>
</evidence>
<evidence type="ECO:0000256" key="5">
    <source>
        <dbReference type="ARBA" id="ARBA00022989"/>
    </source>
</evidence>
<gene>
    <name evidence="11" type="ORF">HNQ58_002224</name>
</gene>
<comment type="caution">
    <text evidence="11">The sequence shown here is derived from an EMBL/GenBank/DDBJ whole genome shotgun (WGS) entry which is preliminary data.</text>
</comment>
<dbReference type="FunFam" id="1.10.3730.20:FF:000001">
    <property type="entry name" value="Quaternary ammonium compound resistance transporter SugE"/>
    <property type="match status" value="1"/>
</dbReference>
<dbReference type="Gene3D" id="1.10.3730.20">
    <property type="match status" value="1"/>
</dbReference>
<dbReference type="EMBL" id="JACHHX010000017">
    <property type="protein sequence ID" value="MBB5016311.1"/>
    <property type="molecule type" value="Genomic_DNA"/>
</dbReference>
<comment type="subcellular location">
    <subcellularLocation>
        <location evidence="1 9">Cell membrane</location>
        <topology evidence="1 9">Multi-pass membrane protein</topology>
    </subcellularLocation>
</comment>
<sequence length="104" mass="11033">MSWTWLWLAGLLEIAWAAGLKYSHGFSRPLPTVFTLLAMVASFWCLAQAVRALPLGTAYAVWTGIGAVGAFALGVWLFGEALTPWRAACLALIVIGIAGLKLGA</sequence>
<evidence type="ECO:0000256" key="10">
    <source>
        <dbReference type="SAM" id="Phobius"/>
    </source>
</evidence>
<keyword evidence="4 9" id="KW-0812">Transmembrane</keyword>
<evidence type="ECO:0000313" key="11">
    <source>
        <dbReference type="EMBL" id="MBB5016311.1"/>
    </source>
</evidence>
<dbReference type="GO" id="GO:1990961">
    <property type="term" value="P:xenobiotic detoxification by transmembrane export across the plasma membrane"/>
    <property type="evidence" value="ECO:0007669"/>
    <property type="project" value="UniProtKB-ARBA"/>
</dbReference>
<protein>
    <recommendedName>
        <fullName evidence="8">Guanidinium exporter</fullName>
    </recommendedName>
</protein>
<dbReference type="SUPFAM" id="SSF103481">
    <property type="entry name" value="Multidrug resistance efflux transporter EmrE"/>
    <property type="match status" value="1"/>
</dbReference>
<feature type="transmembrane region" description="Helical" evidence="10">
    <location>
        <begin position="60"/>
        <end position="79"/>
    </location>
</feature>
<proteinExistence type="inferred from homology"/>
<accession>A0A7W7Y1D7</accession>
<organism evidence="11 12">
    <name type="scientific">Rehaibacterium terrae</name>
    <dbReference type="NCBI Taxonomy" id="1341696"/>
    <lineage>
        <taxon>Bacteria</taxon>
        <taxon>Pseudomonadati</taxon>
        <taxon>Pseudomonadota</taxon>
        <taxon>Gammaproteobacteria</taxon>
        <taxon>Lysobacterales</taxon>
        <taxon>Lysobacteraceae</taxon>
        <taxon>Rehaibacterium</taxon>
    </lineage>
</organism>
<dbReference type="Pfam" id="PF00893">
    <property type="entry name" value="Multi_Drug_Res"/>
    <property type="match status" value="1"/>
</dbReference>
<evidence type="ECO:0000256" key="3">
    <source>
        <dbReference type="ARBA" id="ARBA00022475"/>
    </source>
</evidence>
<dbReference type="PANTHER" id="PTHR30561:SF0">
    <property type="entry name" value="GUANIDINIUM EXPORTER"/>
    <property type="match status" value="1"/>
</dbReference>
<feature type="transmembrane region" description="Helical" evidence="10">
    <location>
        <begin position="33"/>
        <end position="53"/>
    </location>
</feature>
<evidence type="ECO:0000256" key="2">
    <source>
        <dbReference type="ARBA" id="ARBA00022448"/>
    </source>
</evidence>
<dbReference type="GO" id="GO:0022857">
    <property type="term" value="F:transmembrane transporter activity"/>
    <property type="evidence" value="ECO:0007669"/>
    <property type="project" value="InterPro"/>
</dbReference>
<keyword evidence="2" id="KW-0813">Transport</keyword>
<evidence type="ECO:0000313" key="12">
    <source>
        <dbReference type="Proteomes" id="UP000519004"/>
    </source>
</evidence>
<evidence type="ECO:0000256" key="9">
    <source>
        <dbReference type="RuleBase" id="RU003942"/>
    </source>
</evidence>
<dbReference type="AlphaFoldDB" id="A0A7W7Y1D7"/>
<keyword evidence="12" id="KW-1185">Reference proteome</keyword>
<dbReference type="RefSeq" id="WP_183948979.1">
    <property type="nucleotide sequence ID" value="NZ_JACHHX010000017.1"/>
</dbReference>
<dbReference type="PANTHER" id="PTHR30561">
    <property type="entry name" value="SMR FAMILY PROTON-DEPENDENT DRUG EFFLUX TRANSPORTER SUGE"/>
    <property type="match status" value="1"/>
</dbReference>
<dbReference type="InterPro" id="IPR000390">
    <property type="entry name" value="Small_drug/metabolite_transptr"/>
</dbReference>
<dbReference type="InterPro" id="IPR045324">
    <property type="entry name" value="Small_multidrug_res"/>
</dbReference>